<evidence type="ECO:0000313" key="2">
    <source>
        <dbReference type="EMBL" id="KAI1708275.1"/>
    </source>
</evidence>
<feature type="transmembrane region" description="Helical" evidence="1">
    <location>
        <begin position="36"/>
        <end position="58"/>
    </location>
</feature>
<comment type="caution">
    <text evidence="2">The sequence shown here is derived from an EMBL/GenBank/DDBJ whole genome shotgun (WGS) entry which is preliminary data.</text>
</comment>
<sequence>MLLVRADESLAWSASSQKLFYTQLHSSLTPPIPLNLWRVLSLAIILVITGLLILFYVVRSIWHRYNERRAEEDVNLLPRCDTVSSIVYPEESLVEYGTCNP</sequence>
<evidence type="ECO:0000313" key="3">
    <source>
        <dbReference type="Proteomes" id="UP001201812"/>
    </source>
</evidence>
<organism evidence="2 3">
    <name type="scientific">Ditylenchus destructor</name>
    <dbReference type="NCBI Taxonomy" id="166010"/>
    <lineage>
        <taxon>Eukaryota</taxon>
        <taxon>Metazoa</taxon>
        <taxon>Ecdysozoa</taxon>
        <taxon>Nematoda</taxon>
        <taxon>Chromadorea</taxon>
        <taxon>Rhabditida</taxon>
        <taxon>Tylenchina</taxon>
        <taxon>Tylenchomorpha</taxon>
        <taxon>Sphaerularioidea</taxon>
        <taxon>Anguinidae</taxon>
        <taxon>Anguininae</taxon>
        <taxon>Ditylenchus</taxon>
    </lineage>
</organism>
<keyword evidence="1" id="KW-0472">Membrane</keyword>
<keyword evidence="1" id="KW-1133">Transmembrane helix</keyword>
<proteinExistence type="predicted"/>
<dbReference type="Proteomes" id="UP001201812">
    <property type="component" value="Unassembled WGS sequence"/>
</dbReference>
<evidence type="ECO:0000256" key="1">
    <source>
        <dbReference type="SAM" id="Phobius"/>
    </source>
</evidence>
<dbReference type="AlphaFoldDB" id="A0AAD4QXS3"/>
<dbReference type="EMBL" id="JAKKPZ010000036">
    <property type="protein sequence ID" value="KAI1708275.1"/>
    <property type="molecule type" value="Genomic_DNA"/>
</dbReference>
<gene>
    <name evidence="2" type="ORF">DdX_11955</name>
</gene>
<reference evidence="2" key="1">
    <citation type="submission" date="2022-01" db="EMBL/GenBank/DDBJ databases">
        <title>Genome Sequence Resource for Two Populations of Ditylenchus destructor, the Migratory Endoparasitic Phytonematode.</title>
        <authorList>
            <person name="Zhang H."/>
            <person name="Lin R."/>
            <person name="Xie B."/>
        </authorList>
    </citation>
    <scope>NUCLEOTIDE SEQUENCE</scope>
    <source>
        <strain evidence="2">BazhouSP</strain>
    </source>
</reference>
<keyword evidence="3" id="KW-1185">Reference proteome</keyword>
<protein>
    <submittedName>
        <fullName evidence="2">Uncharacterized protein</fullName>
    </submittedName>
</protein>
<accession>A0AAD4QXS3</accession>
<keyword evidence="1" id="KW-0812">Transmembrane</keyword>
<name>A0AAD4QXS3_9BILA</name>